<organism evidence="2 3">
    <name type="scientific">Aureobasidium pullulans</name>
    <name type="common">Black yeast</name>
    <name type="synonym">Pullularia pullulans</name>
    <dbReference type="NCBI Taxonomy" id="5580"/>
    <lineage>
        <taxon>Eukaryota</taxon>
        <taxon>Fungi</taxon>
        <taxon>Dikarya</taxon>
        <taxon>Ascomycota</taxon>
        <taxon>Pezizomycotina</taxon>
        <taxon>Dothideomycetes</taxon>
        <taxon>Dothideomycetidae</taxon>
        <taxon>Dothideales</taxon>
        <taxon>Saccotheciaceae</taxon>
        <taxon>Aureobasidium</taxon>
    </lineage>
</organism>
<keyword evidence="1" id="KW-0472">Membrane</keyword>
<evidence type="ECO:0000313" key="3">
    <source>
        <dbReference type="Proteomes" id="UP000308724"/>
    </source>
</evidence>
<feature type="transmembrane region" description="Helical" evidence="1">
    <location>
        <begin position="158"/>
        <end position="179"/>
    </location>
</feature>
<proteinExistence type="predicted"/>
<sequence length="190" mass="20484">MAHTITHIYIQGTSSQIYQSVLFATKKHLPEWLHKLFTEVNLEGITQAMTNVTLKDFTHLVDFVKGRELNADTITKLFEEANKLSGAGTAFAAACLVFSVIHICFPWALTAPFLNMIGFTVANLAPASIVSAFQSIFGVNALFSLLQSAMMGGYGAPIVAGAIQGASTISAGFSAFKLWTMGNFTLPWSV</sequence>
<protein>
    <submittedName>
        <fullName evidence="2">Uncharacterized protein</fullName>
    </submittedName>
</protein>
<feature type="transmembrane region" description="Helical" evidence="1">
    <location>
        <begin position="84"/>
        <end position="109"/>
    </location>
</feature>
<accession>A0A4T0C7U9</accession>
<dbReference type="EMBL" id="QZBZ01000002">
    <property type="protein sequence ID" value="TIA43656.1"/>
    <property type="molecule type" value="Genomic_DNA"/>
</dbReference>
<reference evidence="2 3" key="1">
    <citation type="submission" date="2018-10" db="EMBL/GenBank/DDBJ databases">
        <title>Fifty Aureobasidium pullulans genomes reveal a recombining polyextremotolerant generalist.</title>
        <authorList>
            <person name="Gostincar C."/>
            <person name="Turk M."/>
            <person name="Zajc J."/>
            <person name="Gunde-Cimerman N."/>
        </authorList>
    </citation>
    <scope>NUCLEOTIDE SEQUENCE [LARGE SCALE GENOMIC DNA]</scope>
    <source>
        <strain evidence="2 3">EXF-1645</strain>
    </source>
</reference>
<name>A0A4T0C7U9_AURPU</name>
<evidence type="ECO:0000313" key="2">
    <source>
        <dbReference type="EMBL" id="TIA43656.1"/>
    </source>
</evidence>
<keyword evidence="1" id="KW-0812">Transmembrane</keyword>
<evidence type="ECO:0000256" key="1">
    <source>
        <dbReference type="SAM" id="Phobius"/>
    </source>
</evidence>
<gene>
    <name evidence="2" type="ORF">D6C78_00162</name>
</gene>
<comment type="caution">
    <text evidence="2">The sequence shown here is derived from an EMBL/GenBank/DDBJ whole genome shotgun (WGS) entry which is preliminary data.</text>
</comment>
<keyword evidence="1" id="KW-1133">Transmembrane helix</keyword>
<feature type="transmembrane region" description="Helical" evidence="1">
    <location>
        <begin position="121"/>
        <end position="146"/>
    </location>
</feature>
<dbReference type="AlphaFoldDB" id="A0A4T0C7U9"/>
<dbReference type="Proteomes" id="UP000308724">
    <property type="component" value="Unassembled WGS sequence"/>
</dbReference>